<dbReference type="EMBL" id="OMOD01000115">
    <property type="protein sequence ID" value="SPF38936.1"/>
    <property type="molecule type" value="Genomic_DNA"/>
</dbReference>
<protein>
    <submittedName>
        <fullName evidence="1">Uncharacterized protein</fullName>
    </submittedName>
</protein>
<sequence length="99" mass="11206">MFMLDRAVLKSVAEQVMSGAEVVVEGRASRVMRTGSRRFRTVRFAMGGREYQAIEQNPEKPSRWGKLAREGHRVVQFRDLASGKYVAVVVDAEVTEYGR</sequence>
<reference evidence="2" key="1">
    <citation type="submission" date="2018-02" db="EMBL/GenBank/DDBJ databases">
        <authorList>
            <person name="Hausmann B."/>
        </authorList>
    </citation>
    <scope>NUCLEOTIDE SEQUENCE [LARGE SCALE GENOMIC DNA]</scope>
    <source>
        <strain evidence="2">Peat soil MAG SbA1</strain>
    </source>
</reference>
<name>A0A2U3KH30_9BACT</name>
<gene>
    <name evidence="1" type="ORF">SBA1_230002</name>
</gene>
<organism evidence="1 2">
    <name type="scientific">Candidatus Sulfotelmatobacter kueseliae</name>
    <dbReference type="NCBI Taxonomy" id="2042962"/>
    <lineage>
        <taxon>Bacteria</taxon>
        <taxon>Pseudomonadati</taxon>
        <taxon>Acidobacteriota</taxon>
        <taxon>Terriglobia</taxon>
        <taxon>Terriglobales</taxon>
        <taxon>Candidatus Korobacteraceae</taxon>
        <taxon>Candidatus Sulfotelmatobacter</taxon>
    </lineage>
</organism>
<dbReference type="AlphaFoldDB" id="A0A2U3KH30"/>
<evidence type="ECO:0000313" key="1">
    <source>
        <dbReference type="EMBL" id="SPF38936.1"/>
    </source>
</evidence>
<evidence type="ECO:0000313" key="2">
    <source>
        <dbReference type="Proteomes" id="UP000238701"/>
    </source>
</evidence>
<proteinExistence type="predicted"/>
<accession>A0A2U3KH30</accession>
<dbReference type="Proteomes" id="UP000238701">
    <property type="component" value="Unassembled WGS sequence"/>
</dbReference>